<comment type="cofactor">
    <cofactor evidence="5">
        <name>Mg(2+)</name>
        <dbReference type="ChEBI" id="CHEBI:18420"/>
    </cofactor>
    <text evidence="5">Binds 1 Mg(2+) ion per subunit.</text>
</comment>
<dbReference type="InterPro" id="IPR034603">
    <property type="entry name" value="Dipeptide_epimerase"/>
</dbReference>
<dbReference type="InterPro" id="IPR034593">
    <property type="entry name" value="DgoD-like"/>
</dbReference>
<dbReference type="SUPFAM" id="SSF51604">
    <property type="entry name" value="Enolase C-terminal domain-like"/>
    <property type="match status" value="1"/>
</dbReference>
<protein>
    <recommendedName>
        <fullName evidence="5">Dipeptide epimerase</fullName>
        <ecNumber evidence="5">5.1.1.-</ecNumber>
    </recommendedName>
</protein>
<comment type="similarity">
    <text evidence="1 5">Belongs to the mandelate racemase/muconate lactonizing enzyme family.</text>
</comment>
<dbReference type="EC" id="5.1.1.-" evidence="5"/>
<dbReference type="CDD" id="cd03319">
    <property type="entry name" value="L-Ala-DL-Glu_epimerase"/>
    <property type="match status" value="1"/>
</dbReference>
<dbReference type="InterPro" id="IPR029017">
    <property type="entry name" value="Enolase-like_N"/>
</dbReference>
<dbReference type="InterPro" id="IPR018110">
    <property type="entry name" value="Mandel_Rmase/mucon_lact_enz_CS"/>
</dbReference>
<dbReference type="InterPro" id="IPR013342">
    <property type="entry name" value="Mandelate_racemase_C"/>
</dbReference>
<dbReference type="SFLD" id="SFLDS00001">
    <property type="entry name" value="Enolase"/>
    <property type="match status" value="1"/>
</dbReference>
<dbReference type="InterPro" id="IPR029065">
    <property type="entry name" value="Enolase_C-like"/>
</dbReference>
<evidence type="ECO:0000256" key="3">
    <source>
        <dbReference type="ARBA" id="ARBA00022842"/>
    </source>
</evidence>
<dbReference type="PROSITE" id="PS00909">
    <property type="entry name" value="MR_MLE_2"/>
    <property type="match status" value="1"/>
</dbReference>
<dbReference type="Pfam" id="PF13378">
    <property type="entry name" value="MR_MLE_C"/>
    <property type="match status" value="1"/>
</dbReference>
<evidence type="ECO:0000256" key="2">
    <source>
        <dbReference type="ARBA" id="ARBA00022723"/>
    </source>
</evidence>
<evidence type="ECO:0000313" key="7">
    <source>
        <dbReference type="EMBL" id="MDJ1185092.1"/>
    </source>
</evidence>
<keyword evidence="2 5" id="KW-0479">Metal-binding</keyword>
<evidence type="ECO:0000259" key="6">
    <source>
        <dbReference type="SMART" id="SM00922"/>
    </source>
</evidence>
<dbReference type="InterPro" id="IPR036849">
    <property type="entry name" value="Enolase-like_C_sf"/>
</dbReference>
<gene>
    <name evidence="7" type="ORF">PMH09_18040</name>
</gene>
<dbReference type="PANTHER" id="PTHR48080:SF3">
    <property type="entry name" value="ENOLASE SUPERFAMILY MEMBER DDB_G0284701"/>
    <property type="match status" value="1"/>
</dbReference>
<name>A0ABT7C1Z7_9CYAN</name>
<keyword evidence="8" id="KW-1185">Reference proteome</keyword>
<evidence type="ECO:0000256" key="5">
    <source>
        <dbReference type="RuleBase" id="RU366006"/>
    </source>
</evidence>
<keyword evidence="4 5" id="KW-0413">Isomerase</keyword>
<dbReference type="EMBL" id="JAQOSQ010000025">
    <property type="protein sequence ID" value="MDJ1185092.1"/>
    <property type="molecule type" value="Genomic_DNA"/>
</dbReference>
<dbReference type="SFLD" id="SFLDF00010">
    <property type="entry name" value="dipeptide_epimerase"/>
    <property type="match status" value="1"/>
</dbReference>
<sequence>MQIQINPFTVRKRFALKISRGSKTHNTNIWVSVEHDGITGWGEATPFSTGTSVQTTGEIVAALKVIVPILELFSPLERQQMQTTLAKSGISLPSAARAALDMACYDWLGKSVNCPLWQLWGLDRQHIPATSVTIGISSPEAARERLRHWQEMLPVRYLKVKLGSLEGIEADRAMLDALLEVVPEGCKVYVDANGGWNVKQAIAMAGTLKEWGIEYIEQPLAPGREQDLIQLYEKSPLPIFVDESCHTRTDIPLLADRIHGINIKLMKAGGLSEAMAMIHTARACGLQVMLGCYSDSSLSNTAASHLGALVDYLDLDSHLNLIDDPFTGATLQDSCLIPNSHPGLGVTRNDS</sequence>
<proteinExistence type="inferred from homology"/>
<dbReference type="Proteomes" id="UP001232992">
    <property type="component" value="Unassembled WGS sequence"/>
</dbReference>
<dbReference type="RefSeq" id="WP_283759743.1">
    <property type="nucleotide sequence ID" value="NZ_JAQOSQ010000025.1"/>
</dbReference>
<dbReference type="Gene3D" id="3.20.20.120">
    <property type="entry name" value="Enolase-like C-terminal domain"/>
    <property type="match status" value="1"/>
</dbReference>
<dbReference type="Pfam" id="PF02746">
    <property type="entry name" value="MR_MLE_N"/>
    <property type="match status" value="1"/>
</dbReference>
<dbReference type="Gene3D" id="3.30.390.10">
    <property type="entry name" value="Enolase-like, N-terminal domain"/>
    <property type="match status" value="1"/>
</dbReference>
<keyword evidence="3 5" id="KW-0460">Magnesium</keyword>
<dbReference type="PANTHER" id="PTHR48080">
    <property type="entry name" value="D-GALACTONATE DEHYDRATASE-RELATED"/>
    <property type="match status" value="1"/>
</dbReference>
<evidence type="ECO:0000313" key="8">
    <source>
        <dbReference type="Proteomes" id="UP001232992"/>
    </source>
</evidence>
<dbReference type="SFLD" id="SFLDG00180">
    <property type="entry name" value="muconate_cycloisomerase"/>
    <property type="match status" value="1"/>
</dbReference>
<evidence type="ECO:0000256" key="1">
    <source>
        <dbReference type="ARBA" id="ARBA00008031"/>
    </source>
</evidence>
<feature type="domain" description="Mandelate racemase/muconate lactonizing enzyme C-terminal" evidence="6">
    <location>
        <begin position="139"/>
        <end position="238"/>
    </location>
</feature>
<accession>A0ABT7C1Z7</accession>
<dbReference type="InterPro" id="IPR013341">
    <property type="entry name" value="Mandelate_racemase_N_dom"/>
</dbReference>
<organism evidence="7 8">
    <name type="scientific">Roseofilum casamattae BLCC-M143</name>
    <dbReference type="NCBI Taxonomy" id="3022442"/>
    <lineage>
        <taxon>Bacteria</taxon>
        <taxon>Bacillati</taxon>
        <taxon>Cyanobacteriota</taxon>
        <taxon>Cyanophyceae</taxon>
        <taxon>Desertifilales</taxon>
        <taxon>Desertifilaceae</taxon>
        <taxon>Roseofilum</taxon>
        <taxon>Roseofilum casamattae</taxon>
    </lineage>
</organism>
<reference evidence="7 8" key="1">
    <citation type="submission" date="2023-01" db="EMBL/GenBank/DDBJ databases">
        <title>Novel diversity within Roseofilum (Cyanobacteria; Desertifilaceae) from marine benthic mats with descriptions of four novel species.</title>
        <authorList>
            <person name="Wang Y."/>
            <person name="Berthold D.E."/>
            <person name="Hu J."/>
            <person name="Lefler F.W."/>
            <person name="Laughinghouse H.D. IV."/>
        </authorList>
    </citation>
    <scope>NUCLEOTIDE SEQUENCE [LARGE SCALE GENOMIC DNA]</scope>
    <source>
        <strain evidence="7 8">BLCC-M143</strain>
    </source>
</reference>
<dbReference type="SUPFAM" id="SSF54826">
    <property type="entry name" value="Enolase N-terminal domain-like"/>
    <property type="match status" value="1"/>
</dbReference>
<evidence type="ECO:0000256" key="4">
    <source>
        <dbReference type="ARBA" id="ARBA00023235"/>
    </source>
</evidence>
<dbReference type="SMART" id="SM00922">
    <property type="entry name" value="MR_MLE"/>
    <property type="match status" value="1"/>
</dbReference>
<comment type="caution">
    <text evidence="7">The sequence shown here is derived from an EMBL/GenBank/DDBJ whole genome shotgun (WGS) entry which is preliminary data.</text>
</comment>